<sequence>MAPPSSSCSSPHSSSASSKSLPALHTSPAFDPIQECEEEGEENGECNDREFVRHVMLTMTPRHRSPTMVHRHGEVPSAPDPREGGGTSVLCSSCRPHAWDKVSTVPLDNFNHRQSSSAAPSPNGILKSIVSTLTGKSPRLDGSSPSTSAVTAREERWKVVFAELSHKLVKATRRRDEAISEAVRLKCSISELEKKLDRLESYCRNLNNDLERHSANPMPPHSIPVQIPTWFSVGNNDNEVVERFLVAVADARSTVRILSRSLTVQLRSSGGGAKVYDKLLVQLKPFEIKAAALTGNPRGLACYLEALLNKAFFEDFESTGFQKTGATHVLNPADRCMANLEQFMLLNGLTWEKVLSKGTKHFNEEFSRFCDRKMSEIILSLGCNRAWPEPMLQAFFGASKSVWVVHLLANSVHPAFPIFRVETGSRFDPVYMEDMNAGKSKRLVPSYVRAMVVPGFYVYGSVVKCKVLCRYQPAGGAVPDADADGVVHGEIKGSCASSLHAPSP</sequence>
<evidence type="ECO:0000313" key="2">
    <source>
        <dbReference type="Proteomes" id="UP001057402"/>
    </source>
</evidence>
<name>A0ACB9R0W6_9MYRT</name>
<proteinExistence type="predicted"/>
<keyword evidence="2" id="KW-1185">Reference proteome</keyword>
<dbReference type="Proteomes" id="UP001057402">
    <property type="component" value="Chromosome 4"/>
</dbReference>
<protein>
    <submittedName>
        <fullName evidence="1">Uncharacterized protein</fullName>
    </submittedName>
</protein>
<comment type="caution">
    <text evidence="1">The sequence shown here is derived from an EMBL/GenBank/DDBJ whole genome shotgun (WGS) entry which is preliminary data.</text>
</comment>
<reference evidence="2" key="1">
    <citation type="journal article" date="2023" name="Front. Plant Sci.">
        <title>Chromosomal-level genome assembly of Melastoma candidum provides insights into trichome evolution.</title>
        <authorList>
            <person name="Zhong Y."/>
            <person name="Wu W."/>
            <person name="Sun C."/>
            <person name="Zou P."/>
            <person name="Liu Y."/>
            <person name="Dai S."/>
            <person name="Zhou R."/>
        </authorList>
    </citation>
    <scope>NUCLEOTIDE SEQUENCE [LARGE SCALE GENOMIC DNA]</scope>
</reference>
<dbReference type="EMBL" id="CM042883">
    <property type="protein sequence ID" value="KAI4372721.1"/>
    <property type="molecule type" value="Genomic_DNA"/>
</dbReference>
<accession>A0ACB9R0W6</accession>
<evidence type="ECO:0000313" key="1">
    <source>
        <dbReference type="EMBL" id="KAI4372721.1"/>
    </source>
</evidence>
<organism evidence="1 2">
    <name type="scientific">Melastoma candidum</name>
    <dbReference type="NCBI Taxonomy" id="119954"/>
    <lineage>
        <taxon>Eukaryota</taxon>
        <taxon>Viridiplantae</taxon>
        <taxon>Streptophyta</taxon>
        <taxon>Embryophyta</taxon>
        <taxon>Tracheophyta</taxon>
        <taxon>Spermatophyta</taxon>
        <taxon>Magnoliopsida</taxon>
        <taxon>eudicotyledons</taxon>
        <taxon>Gunneridae</taxon>
        <taxon>Pentapetalae</taxon>
        <taxon>rosids</taxon>
        <taxon>malvids</taxon>
        <taxon>Myrtales</taxon>
        <taxon>Melastomataceae</taxon>
        <taxon>Melastomatoideae</taxon>
        <taxon>Melastomateae</taxon>
        <taxon>Melastoma</taxon>
    </lineage>
</organism>
<gene>
    <name evidence="1" type="ORF">MLD38_010920</name>
</gene>